<feature type="region of interest" description="Disordered" evidence="1">
    <location>
        <begin position="1"/>
        <end position="20"/>
    </location>
</feature>
<dbReference type="Gene3D" id="1.10.245.10">
    <property type="entry name" value="SWIB/MDM2 domain"/>
    <property type="match status" value="1"/>
</dbReference>
<dbReference type="PANTHER" id="PTHR13844">
    <property type="entry name" value="SWI/SNF-RELATED MATRIX-ASSOCIATED ACTIN-DEPENDENT REGULATOR OF CHROMATIN SUBFAMILY D"/>
    <property type="match status" value="1"/>
</dbReference>
<sequence length="422" mass="47792">MAAPVPANMEAPKNAKRRKLTDRSIPTSLLNSFEDSQLYFNLLEAERKLDWTIARKRMEIQDSYGKPSLVTRTLRVFLSHTVEGQPWQTADGMSLDPTNIDFSSGSGIPSWTFKIEGRLLSNHQQLEPKYASRIPNRKFTHYLKGMVVEFDQDPTVYPEGNIVEWRNTSAHPEQDGFEIKRKGDVSVMARVILHLKVTPDRFKLIEPLAEILDMKEDTRHGIITALWHYIKVNGLQDKVDRKIIRPDAKLRPIIGLEQITFQQLPEIINRCLKPMDPVIIPYVITVDPSTPAGMQAFDVEIPVDDIILKSKMSVIHSQSTEIVKQVATIDEELAIAAQSIRNSKLKLDFLKSLSSDPASFVQTWLSSQSRDLDIILGNEQGVKEEDLKNSRFFDQPWVDEAVSVQEGLRVTNALRAQGGALV</sequence>
<evidence type="ECO:0000256" key="1">
    <source>
        <dbReference type="SAM" id="MobiDB-lite"/>
    </source>
</evidence>
<feature type="domain" description="DM2" evidence="2">
    <location>
        <begin position="197"/>
        <end position="274"/>
    </location>
</feature>
<accession>A0A0C9UD74</accession>
<dbReference type="SMART" id="SM00151">
    <property type="entry name" value="SWIB"/>
    <property type="match status" value="1"/>
</dbReference>
<dbReference type="CDD" id="cd10568">
    <property type="entry name" value="SWIB_like"/>
    <property type="match status" value="1"/>
</dbReference>
<proteinExistence type="predicted"/>
<dbReference type="HOGENOM" id="CLU_023529_2_1_1"/>
<evidence type="ECO:0000259" key="2">
    <source>
        <dbReference type="PROSITE" id="PS51925"/>
    </source>
</evidence>
<dbReference type="InterPro" id="IPR036885">
    <property type="entry name" value="SWIB_MDM2_dom_sf"/>
</dbReference>
<organism evidence="3 4">
    <name type="scientific">Sphaerobolus stellatus (strain SS14)</name>
    <dbReference type="NCBI Taxonomy" id="990650"/>
    <lineage>
        <taxon>Eukaryota</taxon>
        <taxon>Fungi</taxon>
        <taxon>Dikarya</taxon>
        <taxon>Basidiomycota</taxon>
        <taxon>Agaricomycotina</taxon>
        <taxon>Agaricomycetes</taxon>
        <taxon>Phallomycetidae</taxon>
        <taxon>Geastrales</taxon>
        <taxon>Sphaerobolaceae</taxon>
        <taxon>Sphaerobolus</taxon>
    </lineage>
</organism>
<dbReference type="SUPFAM" id="SSF47592">
    <property type="entry name" value="SWIB/MDM2 domain"/>
    <property type="match status" value="1"/>
</dbReference>
<dbReference type="PROSITE" id="PS51925">
    <property type="entry name" value="SWIB_MDM2"/>
    <property type="match status" value="1"/>
</dbReference>
<dbReference type="OrthoDB" id="10263741at2759"/>
<dbReference type="EMBL" id="KN837139">
    <property type="protein sequence ID" value="KIJ41033.1"/>
    <property type="molecule type" value="Genomic_DNA"/>
</dbReference>
<protein>
    <recommendedName>
        <fullName evidence="2">DM2 domain-containing protein</fullName>
    </recommendedName>
</protein>
<dbReference type="AlphaFoldDB" id="A0A0C9UD74"/>
<dbReference type="Pfam" id="PF02201">
    <property type="entry name" value="SWIB"/>
    <property type="match status" value="1"/>
</dbReference>
<evidence type="ECO:0000313" key="4">
    <source>
        <dbReference type="Proteomes" id="UP000054279"/>
    </source>
</evidence>
<dbReference type="InterPro" id="IPR019835">
    <property type="entry name" value="SWIB_domain"/>
</dbReference>
<name>A0A0C9UD74_SPHS4</name>
<keyword evidence="4" id="KW-1185">Reference proteome</keyword>
<gene>
    <name evidence="3" type="ORF">M422DRAFT_209501</name>
</gene>
<dbReference type="InterPro" id="IPR003121">
    <property type="entry name" value="SWIB_MDM2_domain"/>
</dbReference>
<evidence type="ECO:0000313" key="3">
    <source>
        <dbReference type="EMBL" id="KIJ41033.1"/>
    </source>
</evidence>
<reference evidence="3 4" key="1">
    <citation type="submission" date="2014-06" db="EMBL/GenBank/DDBJ databases">
        <title>Evolutionary Origins and Diversification of the Mycorrhizal Mutualists.</title>
        <authorList>
            <consortium name="DOE Joint Genome Institute"/>
            <consortium name="Mycorrhizal Genomics Consortium"/>
            <person name="Kohler A."/>
            <person name="Kuo A."/>
            <person name="Nagy L.G."/>
            <person name="Floudas D."/>
            <person name="Copeland A."/>
            <person name="Barry K.W."/>
            <person name="Cichocki N."/>
            <person name="Veneault-Fourrey C."/>
            <person name="LaButti K."/>
            <person name="Lindquist E.A."/>
            <person name="Lipzen A."/>
            <person name="Lundell T."/>
            <person name="Morin E."/>
            <person name="Murat C."/>
            <person name="Riley R."/>
            <person name="Ohm R."/>
            <person name="Sun H."/>
            <person name="Tunlid A."/>
            <person name="Henrissat B."/>
            <person name="Grigoriev I.V."/>
            <person name="Hibbett D.S."/>
            <person name="Martin F."/>
        </authorList>
    </citation>
    <scope>NUCLEOTIDE SEQUENCE [LARGE SCALE GENOMIC DNA]</scope>
    <source>
        <strain evidence="3 4">SS14</strain>
    </source>
</reference>
<dbReference type="Proteomes" id="UP000054279">
    <property type="component" value="Unassembled WGS sequence"/>
</dbReference>